<accession>A0AAE9Z8N4</accession>
<feature type="domain" description="Polymerase/histidinol phosphatase N-terminal" evidence="10">
    <location>
        <begin position="10"/>
        <end position="77"/>
    </location>
</feature>
<comment type="subcellular location">
    <subcellularLocation>
        <location evidence="1">Cytoplasm</location>
    </subcellularLocation>
</comment>
<evidence type="ECO:0000313" key="12">
    <source>
        <dbReference type="Proteomes" id="UP000032352"/>
    </source>
</evidence>
<dbReference type="FunFam" id="3.20.20.140:FF:000028">
    <property type="entry name" value="DNA polymerase III subunit alpha"/>
    <property type="match status" value="1"/>
</dbReference>
<gene>
    <name evidence="11" type="primary">dnaE</name>
    <name evidence="11" type="ORF">SG34_008615</name>
</gene>
<dbReference type="InterPro" id="IPR016195">
    <property type="entry name" value="Pol/histidinol_Pase-like"/>
</dbReference>
<dbReference type="RefSeq" id="WP_044841524.1">
    <property type="nucleotide sequence ID" value="NZ_CP059733.1"/>
</dbReference>
<dbReference type="InterPro" id="IPR011708">
    <property type="entry name" value="DNA_pol3_alpha_NTPase_dom"/>
</dbReference>
<evidence type="ECO:0000256" key="9">
    <source>
        <dbReference type="ARBA" id="ARBA00049244"/>
    </source>
</evidence>
<organism evidence="11 12">
    <name type="scientific">Thalassomonas viridans</name>
    <dbReference type="NCBI Taxonomy" id="137584"/>
    <lineage>
        <taxon>Bacteria</taxon>
        <taxon>Pseudomonadati</taxon>
        <taxon>Pseudomonadota</taxon>
        <taxon>Gammaproteobacteria</taxon>
        <taxon>Alteromonadales</taxon>
        <taxon>Colwelliaceae</taxon>
        <taxon>Thalassomonas</taxon>
    </lineage>
</organism>
<dbReference type="Pfam" id="PF20914">
    <property type="entry name" value="DNA_pol_IIIA_C"/>
    <property type="match status" value="1"/>
</dbReference>
<dbReference type="InterPro" id="IPR004013">
    <property type="entry name" value="PHP_dom"/>
</dbReference>
<dbReference type="KEGG" id="tvd:SG34_008615"/>
<dbReference type="InterPro" id="IPR049821">
    <property type="entry name" value="PolIIIA_DnaE1_PHP"/>
</dbReference>
<evidence type="ECO:0000256" key="6">
    <source>
        <dbReference type="ARBA" id="ARBA00022695"/>
    </source>
</evidence>
<keyword evidence="4" id="KW-0963">Cytoplasm</keyword>
<keyword evidence="12" id="KW-1185">Reference proteome</keyword>
<dbReference type="GO" id="GO:0003887">
    <property type="term" value="F:DNA-directed DNA polymerase activity"/>
    <property type="evidence" value="ECO:0007669"/>
    <property type="project" value="UniProtKB-KW"/>
</dbReference>
<dbReference type="Gene3D" id="1.10.150.870">
    <property type="match status" value="1"/>
</dbReference>
<reference evidence="11 12" key="1">
    <citation type="journal article" date="2015" name="Genome Announc.">
        <title>Draft Genome Sequences of Marine Isolates of Thalassomonas viridans and Thalassomonas actiniarum.</title>
        <authorList>
            <person name="Olonade I."/>
            <person name="van Zyl L.J."/>
            <person name="Trindade M."/>
        </authorList>
    </citation>
    <scope>NUCLEOTIDE SEQUENCE [LARGE SCALE GENOMIC DNA]</scope>
    <source>
        <strain evidence="11 12">XOM25</strain>
    </source>
</reference>
<reference evidence="11 12" key="2">
    <citation type="journal article" date="2022" name="Mar. Drugs">
        <title>Bioassay-Guided Fractionation Leads to the Detection of Cholic Acid Generated by the Rare Thalassomonas sp.</title>
        <authorList>
            <person name="Pheiffer F."/>
            <person name="Schneider Y.K."/>
            <person name="Hansen E.H."/>
            <person name="Andersen J.H."/>
            <person name="Isaksson J."/>
            <person name="Busche T."/>
            <person name="R C."/>
            <person name="Kalinowski J."/>
            <person name="Zyl L.V."/>
            <person name="Trindade M."/>
        </authorList>
    </citation>
    <scope>NUCLEOTIDE SEQUENCE [LARGE SCALE GENOMIC DNA]</scope>
    <source>
        <strain evidence="11 12">XOM25</strain>
    </source>
</reference>
<dbReference type="InterPro" id="IPR004365">
    <property type="entry name" value="NA-bd_OB_tRNA"/>
</dbReference>
<dbReference type="GO" id="GO:0008408">
    <property type="term" value="F:3'-5' exonuclease activity"/>
    <property type="evidence" value="ECO:0007669"/>
    <property type="project" value="InterPro"/>
</dbReference>
<keyword evidence="5 11" id="KW-0808">Transferase</keyword>
<dbReference type="EMBL" id="CP059733">
    <property type="protein sequence ID" value="WDE08184.1"/>
    <property type="molecule type" value="Genomic_DNA"/>
</dbReference>
<dbReference type="PANTHER" id="PTHR32294">
    <property type="entry name" value="DNA POLYMERASE III SUBUNIT ALPHA"/>
    <property type="match status" value="1"/>
</dbReference>
<dbReference type="FunFam" id="1.10.10.1600:FF:000001">
    <property type="entry name" value="DNA polymerase III subunit alpha"/>
    <property type="match status" value="1"/>
</dbReference>
<dbReference type="AlphaFoldDB" id="A0AAE9Z8N4"/>
<dbReference type="CDD" id="cd07433">
    <property type="entry name" value="PHP_PolIIIA_DnaE1"/>
    <property type="match status" value="1"/>
</dbReference>
<dbReference type="Pfam" id="PF07733">
    <property type="entry name" value="DNA_pol3_alpha"/>
    <property type="match status" value="1"/>
</dbReference>
<dbReference type="NCBIfam" id="TIGR00594">
    <property type="entry name" value="polc"/>
    <property type="match status" value="1"/>
</dbReference>
<dbReference type="Proteomes" id="UP000032352">
    <property type="component" value="Chromosome"/>
</dbReference>
<evidence type="ECO:0000256" key="3">
    <source>
        <dbReference type="ARBA" id="ARBA00019114"/>
    </source>
</evidence>
<evidence type="ECO:0000256" key="5">
    <source>
        <dbReference type="ARBA" id="ARBA00022679"/>
    </source>
</evidence>
<dbReference type="EC" id="2.7.7.7" evidence="2"/>
<evidence type="ECO:0000259" key="10">
    <source>
        <dbReference type="SMART" id="SM00481"/>
    </source>
</evidence>
<dbReference type="NCBIfam" id="NF004226">
    <property type="entry name" value="PRK05673.1"/>
    <property type="match status" value="1"/>
</dbReference>
<evidence type="ECO:0000256" key="7">
    <source>
        <dbReference type="ARBA" id="ARBA00022705"/>
    </source>
</evidence>
<comment type="catalytic activity">
    <reaction evidence="9">
        <text>DNA(n) + a 2'-deoxyribonucleoside 5'-triphosphate = DNA(n+1) + diphosphate</text>
        <dbReference type="Rhea" id="RHEA:22508"/>
        <dbReference type="Rhea" id="RHEA-COMP:17339"/>
        <dbReference type="Rhea" id="RHEA-COMP:17340"/>
        <dbReference type="ChEBI" id="CHEBI:33019"/>
        <dbReference type="ChEBI" id="CHEBI:61560"/>
        <dbReference type="ChEBI" id="CHEBI:173112"/>
        <dbReference type="EC" id="2.7.7.7"/>
    </reaction>
</comment>
<dbReference type="InterPro" id="IPR004805">
    <property type="entry name" value="DnaE2/DnaE/PolC"/>
</dbReference>
<dbReference type="Gene3D" id="1.10.10.1600">
    <property type="entry name" value="Bacterial DNA polymerase III alpha subunit, thumb domain"/>
    <property type="match status" value="1"/>
</dbReference>
<evidence type="ECO:0000256" key="4">
    <source>
        <dbReference type="ARBA" id="ARBA00022490"/>
    </source>
</evidence>
<proteinExistence type="predicted"/>
<dbReference type="Gene3D" id="3.20.20.140">
    <property type="entry name" value="Metal-dependent hydrolases"/>
    <property type="match status" value="1"/>
</dbReference>
<dbReference type="GO" id="GO:0005737">
    <property type="term" value="C:cytoplasm"/>
    <property type="evidence" value="ECO:0007669"/>
    <property type="project" value="UniProtKB-SubCell"/>
</dbReference>
<evidence type="ECO:0000256" key="8">
    <source>
        <dbReference type="ARBA" id="ARBA00022932"/>
    </source>
</evidence>
<dbReference type="InterPro" id="IPR003141">
    <property type="entry name" value="Pol/His_phosphatase_N"/>
</dbReference>
<dbReference type="SMART" id="SM00481">
    <property type="entry name" value="POLIIIAc"/>
    <property type="match status" value="1"/>
</dbReference>
<dbReference type="Pfam" id="PF02811">
    <property type="entry name" value="PHP"/>
    <property type="match status" value="1"/>
</dbReference>
<dbReference type="FunFam" id="1.10.150.870:FF:000001">
    <property type="entry name" value="DNA polymerase III subunit alpha"/>
    <property type="match status" value="1"/>
</dbReference>
<evidence type="ECO:0000256" key="2">
    <source>
        <dbReference type="ARBA" id="ARBA00012417"/>
    </source>
</evidence>
<dbReference type="GO" id="GO:0006260">
    <property type="term" value="P:DNA replication"/>
    <property type="evidence" value="ECO:0007669"/>
    <property type="project" value="UniProtKB-KW"/>
</dbReference>
<keyword evidence="7" id="KW-0235">DNA replication</keyword>
<dbReference type="Pfam" id="PF01336">
    <property type="entry name" value="tRNA_anti-codon"/>
    <property type="match status" value="1"/>
</dbReference>
<dbReference type="Pfam" id="PF17657">
    <property type="entry name" value="DNA_pol3_finger"/>
    <property type="match status" value="1"/>
</dbReference>
<keyword evidence="6 11" id="KW-0548">Nucleotidyltransferase</keyword>
<evidence type="ECO:0000256" key="1">
    <source>
        <dbReference type="ARBA" id="ARBA00004496"/>
    </source>
</evidence>
<dbReference type="PANTHER" id="PTHR32294:SF0">
    <property type="entry name" value="DNA POLYMERASE III SUBUNIT ALPHA"/>
    <property type="match status" value="1"/>
</dbReference>
<dbReference type="InterPro" id="IPR041931">
    <property type="entry name" value="DNA_pol3_alpha_thumb_dom"/>
</dbReference>
<dbReference type="InterPro" id="IPR040982">
    <property type="entry name" value="DNA_pol3_finger"/>
</dbReference>
<sequence length="1163" mass="130185">MPAPAEPKFVHLRIHSDFSMCDGLKKVKPIIAKAAELEMPALALTDQTNLCGLVKYYHGAHGAGIKPIIGADFWVKSDELEEELFRLVILAADNTGYKNLTELMSKAYLRGHIQGRAVLNKTWLIEHAPGIILLSGGREGDIGKALLKGNNEMVGEMLSFYQQYFPDHYYLELIRTGRDDEENYLHLAVQLASEHQLPVVATNEVVFLSPEDFEAHEIRVAIHDGFTLDDKRRPRRYSPEQYLRSEQEMCELFADIPEALANSVEIAKRCNVTVRLGEYFLPDFPTEGLSIEDYLVKVSEEGLQERLEFLFDKDAPDFAEKRKPYDERLAVELEVINNMGFPGYFLIVMEFIQWSKDHNIPVGPGRGSGAGSLVAYAQKITDLDPLEFDLLFERFLNPERVSMPDFDIDFCMDRRDEVIDHVAELYGRDAVSQIITFGTMAAKAVIRDVGRVLGHPYGFVDRISKLIPGDPGMTLAKAFEVEPKLPEIYAQDSEVKDLIDMCRILEGTTRNAGKHAGGVVISPTTITDFAPLYCDEEGNNPVTQFDKNDVEDAGLVKFDFLGLRTLTILQWAIEMADEKLIKQGKEPIDIAAIDLDDKKSFDVLLAAETTAVFQLESSGMKSLIAKLKPDCFEDIIALVALFRPGPLQSGMVDNFIERKHGREEISYPDATWQHIDLKPILEPTYGIILYQEQVMQIAQVLAGYTLGGADMLRRAMGKKKPEEMAKQRAGFEKGAVARGVDGELAMKIFDLVEKFAGYGFNKSHSAAYALVSYQTLWMKAHHPAPFMAAVMSADMDNTDKIVTLVDECENMGLTLLPPDVNVGQYKFTVNDNNEIVYGIGAVKGVGEGPIEAIINARQEGGPFVDLFDFCARLDLKKTNKRVLERLVKSGAMDNLGPHRAALMESLPEAIKAAEQHAKAQALGQNDLFGLINEEPDDTRQAFKDVPPWPEEVWLDGEKETLGLYLTGHPINRYLAEIKKYSTGRLVTMQPTGRDRSAVAVGLVIGVRVLVNKRGRRWALVTLDDKSARMDVRLFPDDYDRFAELLVTDAILVCSGQVSFDEYSGGNTMTGRDIMTIADARENYVSSLDIQVVRSAIQDDFITKFTQVLSPYKDGTCPVRVFYQREEAQAMLELGVQWRVTPADMLLYELKTLLGDDNIALRFK</sequence>
<dbReference type="InterPro" id="IPR048472">
    <property type="entry name" value="DNA_pol_IIIA_C"/>
</dbReference>
<dbReference type="CDD" id="cd04485">
    <property type="entry name" value="DnaE_OBF"/>
    <property type="match status" value="1"/>
</dbReference>
<keyword evidence="8" id="KW-0239">DNA-directed DNA polymerase</keyword>
<name>A0AAE9Z8N4_9GAMM</name>
<dbReference type="SUPFAM" id="SSF89550">
    <property type="entry name" value="PHP domain-like"/>
    <property type="match status" value="1"/>
</dbReference>
<dbReference type="Pfam" id="PF14579">
    <property type="entry name" value="HHH_6"/>
    <property type="match status" value="1"/>
</dbReference>
<evidence type="ECO:0000313" key="11">
    <source>
        <dbReference type="EMBL" id="WDE08184.1"/>
    </source>
</evidence>
<dbReference type="GO" id="GO:0003676">
    <property type="term" value="F:nucleic acid binding"/>
    <property type="evidence" value="ECO:0007669"/>
    <property type="project" value="InterPro"/>
</dbReference>
<dbReference type="InterPro" id="IPR029460">
    <property type="entry name" value="DNAPol_HHH"/>
</dbReference>
<protein>
    <recommendedName>
        <fullName evidence="3">DNA polymerase III subunit alpha</fullName>
        <ecNumber evidence="2">2.7.7.7</ecNumber>
    </recommendedName>
</protein>